<dbReference type="Proteomes" id="UP000286415">
    <property type="component" value="Unassembled WGS sequence"/>
</dbReference>
<gene>
    <name evidence="1" type="ORF">CSKR_100598</name>
</gene>
<dbReference type="AlphaFoldDB" id="A0A3R7D5G5"/>
<reference evidence="1 2" key="2">
    <citation type="journal article" date="2021" name="Genomics">
        <title>High-quality reference genome for Clonorchis sinensis.</title>
        <authorList>
            <person name="Young N.D."/>
            <person name="Stroehlein A.J."/>
            <person name="Kinkar L."/>
            <person name="Wang T."/>
            <person name="Sohn W.M."/>
            <person name="Chang B.C.H."/>
            <person name="Kaur P."/>
            <person name="Weisz D."/>
            <person name="Dudchenko O."/>
            <person name="Aiden E.L."/>
            <person name="Korhonen P.K."/>
            <person name="Gasser R.B."/>
        </authorList>
    </citation>
    <scope>NUCLEOTIDE SEQUENCE [LARGE SCALE GENOMIC DNA]</scope>
    <source>
        <strain evidence="1">Cs-k2</strain>
    </source>
</reference>
<proteinExistence type="predicted"/>
<evidence type="ECO:0000313" key="2">
    <source>
        <dbReference type="Proteomes" id="UP000286415"/>
    </source>
</evidence>
<evidence type="ECO:0000313" key="1">
    <source>
        <dbReference type="EMBL" id="KAG5449317.1"/>
    </source>
</evidence>
<reference evidence="1 2" key="1">
    <citation type="journal article" date="2018" name="Biotechnol. Adv.">
        <title>Improved genomic resources and new bioinformatic workflow for the carcinogenic parasite Clonorchis sinensis: Biotechnological implications.</title>
        <authorList>
            <person name="Wang D."/>
            <person name="Korhonen P.K."/>
            <person name="Gasser R.B."/>
            <person name="Young N.D."/>
        </authorList>
    </citation>
    <scope>NUCLEOTIDE SEQUENCE [LARGE SCALE GENOMIC DNA]</scope>
    <source>
        <strain evidence="1">Cs-k2</strain>
    </source>
</reference>
<name>A0A3R7D5G5_CLOSI</name>
<dbReference type="OrthoDB" id="10047254at2759"/>
<organism evidence="1 2">
    <name type="scientific">Clonorchis sinensis</name>
    <name type="common">Chinese liver fluke</name>
    <dbReference type="NCBI Taxonomy" id="79923"/>
    <lineage>
        <taxon>Eukaryota</taxon>
        <taxon>Metazoa</taxon>
        <taxon>Spiralia</taxon>
        <taxon>Lophotrochozoa</taxon>
        <taxon>Platyhelminthes</taxon>
        <taxon>Trematoda</taxon>
        <taxon>Digenea</taxon>
        <taxon>Opisthorchiida</taxon>
        <taxon>Opisthorchiata</taxon>
        <taxon>Opisthorchiidae</taxon>
        <taxon>Clonorchis</taxon>
    </lineage>
</organism>
<comment type="caution">
    <text evidence="1">The sequence shown here is derived from an EMBL/GenBank/DDBJ whole genome shotgun (WGS) entry which is preliminary data.</text>
</comment>
<accession>A0A3R7D5G5</accession>
<dbReference type="EMBL" id="NIRI02000042">
    <property type="protein sequence ID" value="KAG5449317.1"/>
    <property type="molecule type" value="Genomic_DNA"/>
</dbReference>
<protein>
    <submittedName>
        <fullName evidence="1">Uncharacterized protein</fullName>
    </submittedName>
</protein>
<sequence length="109" mass="11873">MRHDIALPCQSCTECGQVKDRRPSASSPLQTAKAGFSNEMIGVDIIGPLPRTDRGNLSLNLTTPSTRGDSAEFTSLDWTSRNTSSLHKLVSVTKAKRTNLPRFESANAR</sequence>
<keyword evidence="2" id="KW-1185">Reference proteome</keyword>
<dbReference type="InParanoid" id="A0A3R7D5G5"/>